<evidence type="ECO:0000313" key="2">
    <source>
        <dbReference type="Proteomes" id="UP000789920"/>
    </source>
</evidence>
<evidence type="ECO:0000313" key="1">
    <source>
        <dbReference type="EMBL" id="CAG8551794.1"/>
    </source>
</evidence>
<feature type="non-terminal residue" evidence="1">
    <location>
        <position position="1"/>
    </location>
</feature>
<name>A0ACA9LXA0_9GLOM</name>
<organism evidence="1 2">
    <name type="scientific">Racocetra persica</name>
    <dbReference type="NCBI Taxonomy" id="160502"/>
    <lineage>
        <taxon>Eukaryota</taxon>
        <taxon>Fungi</taxon>
        <taxon>Fungi incertae sedis</taxon>
        <taxon>Mucoromycota</taxon>
        <taxon>Glomeromycotina</taxon>
        <taxon>Glomeromycetes</taxon>
        <taxon>Diversisporales</taxon>
        <taxon>Gigasporaceae</taxon>
        <taxon>Racocetra</taxon>
    </lineage>
</organism>
<comment type="caution">
    <text evidence="1">The sequence shown here is derived from an EMBL/GenBank/DDBJ whole genome shotgun (WGS) entry which is preliminary data.</text>
</comment>
<protein>
    <submittedName>
        <fullName evidence="1">22140_t:CDS:1</fullName>
    </submittedName>
</protein>
<reference evidence="1" key="1">
    <citation type="submission" date="2021-06" db="EMBL/GenBank/DDBJ databases">
        <authorList>
            <person name="Kallberg Y."/>
            <person name="Tangrot J."/>
            <person name="Rosling A."/>
        </authorList>
    </citation>
    <scope>NUCLEOTIDE SEQUENCE</scope>
    <source>
        <strain evidence="1">MA461A</strain>
    </source>
</reference>
<accession>A0ACA9LXA0</accession>
<dbReference type="EMBL" id="CAJVQC010005283">
    <property type="protein sequence ID" value="CAG8551794.1"/>
    <property type="molecule type" value="Genomic_DNA"/>
</dbReference>
<keyword evidence="2" id="KW-1185">Reference proteome</keyword>
<proteinExistence type="predicted"/>
<dbReference type="Proteomes" id="UP000789920">
    <property type="component" value="Unassembled WGS sequence"/>
</dbReference>
<sequence length="1020" mass="111680">KSRSIEASDRMKTAILPVRGMTCHSCVNSITNALKFSQGINSVVVSLENENATVEYDEELIKEQDIIQVIENCGFEVPILSNVNLISPLASEFAPFTNVTLKDSPYQESFPLKTIKNHTFDLDKIRVCQIHVRGMTCASCVNSIEKHLRGVSGIESIKVSLLAERAVVEYNADIINDHKISEMINSIGFEASPIQPKREDKIEVQIFGMKNSLHVEEIKQELFKVPGILSVSIDFNTTIGVIQFDKEQLGVRDIVDKIENIGDSGFSVLIYDNSQKTQLESLARTREITEWRRAFYQSLAFAIPVFLVSMVLPGFAWGSALVDVMLLPGIYSGDLISLILTIPVQFGIGKRFYITSYKALKHKSATMDVLIVLGTTSAFTFSCFAMFYALIVYPHDRPSSVFFDTSTMLITFVTFGRYLENMAKGKTSVALSKLMSLTPAVTTIFIKDPKTGDIIEEKKIPTELVQVGDMVKIVPGDKIPADGIVISGQSTVDESMVTGEADPVTKRPGDLVIVKLVEEAQTSKAPIQEFADTVAGYFVPIVICLGGLTFIGWMILARIIHPLPDIFSQDESYFMVCLKLCISVIVVACPCALGLSTPTAVMVGTGVGAQNGILIKSGIALETGHKVTKVVFDKTGTLTKGQLDVVHYELMTENPDLTKERFFEIVGAAESSSEHPLGRSITNYGKKILYIETYNADVSDFESFSGLGIKCTVNLKTDRTNTNQKTDFTTPDIKTYDVLIGNERLLAQHNGIILPESVVTLKETQERLGHTTVLVSIDLELVGLIFLSDIIKPESKIAVGALRRMGIDVVMVTGDQLLTAQTIASQCGITEIHAGVSPKGKTQIIQSIQREGRGNIVAMVGDGINDSPALAAANLGIALCSGTDIAIEAADIVLMRPDMTDVVASIDLSRTIFKRILLNFLWACLYNLLGIPFAMGLFLPWGYHLHPMMAGFAMACSSVSVVCSSLLLRWWTKPIWVDDGKGGVRRVKDDSGLINTIISTLKTGPTMPRGYRRLAVEDEV</sequence>
<gene>
    <name evidence="1" type="ORF">RPERSI_LOCUS3990</name>
</gene>